<dbReference type="GO" id="GO:0046872">
    <property type="term" value="F:metal ion binding"/>
    <property type="evidence" value="ECO:0007669"/>
    <property type="project" value="UniProtKB-KW"/>
</dbReference>
<accession>A0A1V0SFE8</accession>
<keyword evidence="4" id="KW-0378">Hydrolase</keyword>
<keyword evidence="5" id="KW-0862">Zinc</keyword>
<dbReference type="Gene3D" id="3.40.390.10">
    <property type="entry name" value="Collagenase (Catalytic Domain)"/>
    <property type="match status" value="1"/>
</dbReference>
<dbReference type="GO" id="GO:0008237">
    <property type="term" value="F:metallopeptidase activity"/>
    <property type="evidence" value="ECO:0007669"/>
    <property type="project" value="UniProtKB-KW"/>
</dbReference>
<dbReference type="SUPFAM" id="SSF55486">
    <property type="entry name" value="Metalloproteases ('zincins'), catalytic domain"/>
    <property type="match status" value="1"/>
</dbReference>
<evidence type="ECO:0000256" key="2">
    <source>
        <dbReference type="ARBA" id="ARBA00022670"/>
    </source>
</evidence>
<dbReference type="PANTHER" id="PTHR15910:SF1">
    <property type="entry name" value="ARCHAEMETZINCIN-2"/>
    <property type="match status" value="1"/>
</dbReference>
<evidence type="ECO:0000256" key="5">
    <source>
        <dbReference type="ARBA" id="ARBA00022833"/>
    </source>
</evidence>
<proteinExistence type="predicted"/>
<reference evidence="7" key="1">
    <citation type="journal article" date="2017" name="Science">
        <title>Giant viruses with an expanded complement of translation system components.</title>
        <authorList>
            <person name="Schulz F."/>
            <person name="Yutin N."/>
            <person name="Ivanova N.N."/>
            <person name="Ortega D.R."/>
            <person name="Lee T.K."/>
            <person name="Vierheilig J."/>
            <person name="Daims H."/>
            <person name="Horn M."/>
            <person name="Wagner M."/>
            <person name="Jensen G.J."/>
            <person name="Kyrpides N.C."/>
            <person name="Koonin E.V."/>
            <person name="Woyke T."/>
        </authorList>
    </citation>
    <scope>NUCLEOTIDE SEQUENCE</scope>
    <source>
        <strain evidence="7">HKV1</strain>
    </source>
</reference>
<protein>
    <submittedName>
        <fullName evidence="7">Peptidase</fullName>
    </submittedName>
</protein>
<dbReference type="GO" id="GO:0006508">
    <property type="term" value="P:proteolysis"/>
    <property type="evidence" value="ECO:0007669"/>
    <property type="project" value="UniProtKB-KW"/>
</dbReference>
<evidence type="ECO:0000313" key="7">
    <source>
        <dbReference type="EMBL" id="ARF10449.1"/>
    </source>
</evidence>
<evidence type="ECO:0000256" key="6">
    <source>
        <dbReference type="ARBA" id="ARBA00023049"/>
    </source>
</evidence>
<keyword evidence="3" id="KW-0479">Metal-binding</keyword>
<dbReference type="InterPro" id="IPR024079">
    <property type="entry name" value="MetalloPept_cat_dom_sf"/>
</dbReference>
<dbReference type="EMBL" id="KY684103">
    <property type="protein sequence ID" value="ARF10449.1"/>
    <property type="molecule type" value="Genomic_DNA"/>
</dbReference>
<evidence type="ECO:0000256" key="4">
    <source>
        <dbReference type="ARBA" id="ARBA00022801"/>
    </source>
</evidence>
<gene>
    <name evidence="7" type="ORF">Hokovirus_1_328</name>
</gene>
<organism evidence="7">
    <name type="scientific">Hokovirus HKV1</name>
    <dbReference type="NCBI Taxonomy" id="1977638"/>
    <lineage>
        <taxon>Viruses</taxon>
        <taxon>Varidnaviria</taxon>
        <taxon>Bamfordvirae</taxon>
        <taxon>Nucleocytoviricota</taxon>
        <taxon>Megaviricetes</taxon>
        <taxon>Imitervirales</taxon>
        <taxon>Mimiviridae</taxon>
        <taxon>Klosneuvirinae</taxon>
        <taxon>Hokovirus</taxon>
    </lineage>
</organism>
<evidence type="ECO:0000256" key="3">
    <source>
        <dbReference type="ARBA" id="ARBA00022723"/>
    </source>
</evidence>
<dbReference type="PANTHER" id="PTHR15910">
    <property type="entry name" value="ARCHAEMETZINCIN"/>
    <property type="match status" value="1"/>
</dbReference>
<sequence>MIIDDYNKIKHLENEEGLKTNWIKYANEKTQNLDDYIKLKPNYIKNVNILKSDSNFIEIIIKYLNTIFSIDCSYINFDLEKNIDNFKNTIQKKTNNKIFFFKYLLNYFNNSFYTNNVKRTIDNEQYNSEFLKLLLNDNPSTLLHCNLIFTNIDTLCKKILITDKDIYMKGCAFLFGSSDMNGNEIVVSDYRINNSDNYVDLLIKLMIHEFGHSLDIEHCNKRKCVFNGIMCLEDLLYIPIYPCLECCSKIAFATNRTLLEQINRMLEIFDNDIKFMMCKKILEY</sequence>
<keyword evidence="6" id="KW-0482">Metalloprotease</keyword>
<dbReference type="InterPro" id="IPR012962">
    <property type="entry name" value="Pept_M54_archaemetzincn"/>
</dbReference>
<name>A0A1V0SFE8_9VIRU</name>
<evidence type="ECO:0000256" key="1">
    <source>
        <dbReference type="ARBA" id="ARBA00001947"/>
    </source>
</evidence>
<dbReference type="Pfam" id="PF07998">
    <property type="entry name" value="Peptidase_M54"/>
    <property type="match status" value="1"/>
</dbReference>
<comment type="cofactor">
    <cofactor evidence="1">
        <name>Zn(2+)</name>
        <dbReference type="ChEBI" id="CHEBI:29105"/>
    </cofactor>
</comment>
<keyword evidence="2" id="KW-0645">Protease</keyword>